<organism evidence="1 2">
    <name type="scientific">Roseburia intestinalis XB6B4</name>
    <dbReference type="NCBI Taxonomy" id="718255"/>
    <lineage>
        <taxon>Bacteria</taxon>
        <taxon>Bacillati</taxon>
        <taxon>Bacillota</taxon>
        <taxon>Clostridia</taxon>
        <taxon>Lachnospirales</taxon>
        <taxon>Lachnospiraceae</taxon>
        <taxon>Roseburia</taxon>
    </lineage>
</organism>
<accession>D4KY18</accession>
<dbReference type="Proteomes" id="UP000008953">
    <property type="component" value="Chromosome"/>
</dbReference>
<dbReference type="HOGENOM" id="CLU_2411344_0_0_9"/>
<protein>
    <submittedName>
        <fullName evidence="1">Uncharacterized protein</fullName>
    </submittedName>
</protein>
<dbReference type="PATRIC" id="fig|718255.3.peg.2858"/>
<dbReference type="AlphaFoldDB" id="D4KY18"/>
<evidence type="ECO:0000313" key="1">
    <source>
        <dbReference type="EMBL" id="CBL12258.1"/>
    </source>
</evidence>
<reference evidence="1 2" key="2">
    <citation type="submission" date="2010-03" db="EMBL/GenBank/DDBJ databases">
        <authorList>
            <person name="Pajon A."/>
        </authorList>
    </citation>
    <scope>NUCLEOTIDE SEQUENCE [LARGE SCALE GENOMIC DNA]</scope>
    <source>
        <strain evidence="1 2">XB6B4</strain>
    </source>
</reference>
<sequence length="92" mass="10724">MIWSNLRIFLIVWERRTGEVRGCSFRLKRTKLNYRFHNPNSAEDTADFLCKLLIEVNAGKVERAIEKTALYAESEAYILENLSENKEKLCVG</sequence>
<reference evidence="1 2" key="1">
    <citation type="submission" date="2010-03" db="EMBL/GenBank/DDBJ databases">
        <title>The genome sequence of Roseburia intestinalis XB6B4.</title>
        <authorList>
            <consortium name="metaHIT consortium -- http://www.metahit.eu/"/>
            <person name="Pajon A."/>
            <person name="Turner K."/>
            <person name="Parkhill J."/>
            <person name="Bernalier A."/>
        </authorList>
    </citation>
    <scope>NUCLEOTIDE SEQUENCE [LARGE SCALE GENOMIC DNA]</scope>
    <source>
        <strain evidence="1 2">XB6B4</strain>
    </source>
</reference>
<name>D4KY18_9FIRM</name>
<evidence type="ECO:0000313" key="2">
    <source>
        <dbReference type="Proteomes" id="UP000008953"/>
    </source>
</evidence>
<dbReference type="KEGG" id="rix:RO1_16710"/>
<gene>
    <name evidence="1" type="ORF">RO1_16710</name>
</gene>
<proteinExistence type="predicted"/>
<dbReference type="EMBL" id="FP929050">
    <property type="protein sequence ID" value="CBL12258.1"/>
    <property type="molecule type" value="Genomic_DNA"/>
</dbReference>